<organism evidence="4 5">
    <name type="scientific">Penicillium malachiteum</name>
    <dbReference type="NCBI Taxonomy" id="1324776"/>
    <lineage>
        <taxon>Eukaryota</taxon>
        <taxon>Fungi</taxon>
        <taxon>Dikarya</taxon>
        <taxon>Ascomycota</taxon>
        <taxon>Pezizomycotina</taxon>
        <taxon>Eurotiomycetes</taxon>
        <taxon>Eurotiomycetidae</taxon>
        <taxon>Eurotiales</taxon>
        <taxon>Aspergillaceae</taxon>
        <taxon>Penicillium</taxon>
    </lineage>
</organism>
<dbReference type="InterPro" id="IPR032472">
    <property type="entry name" value="ArgoL2"/>
</dbReference>
<dbReference type="CDD" id="cd04657">
    <property type="entry name" value="Piwi_ago-like"/>
    <property type="match status" value="1"/>
</dbReference>
<dbReference type="InterPro" id="IPR014811">
    <property type="entry name" value="ArgoL1"/>
</dbReference>
<feature type="compositionally biased region" description="Polar residues" evidence="1">
    <location>
        <begin position="16"/>
        <end position="51"/>
    </location>
</feature>
<feature type="region of interest" description="Disordered" evidence="1">
    <location>
        <begin position="1006"/>
        <end position="1032"/>
    </location>
</feature>
<dbReference type="EMBL" id="JAQJAN010000006">
    <property type="protein sequence ID" value="KAJ5727550.1"/>
    <property type="molecule type" value="Genomic_DNA"/>
</dbReference>
<dbReference type="InterPro" id="IPR003165">
    <property type="entry name" value="Piwi"/>
</dbReference>
<sequence>MNPPEDIHGRNAGGKPSSTASNTSRVSGGRNPSSTASNTSRVSGGRNPSGTASNASLASGGRSNSSRGSKTQATGPQGGSAGSSSAGGSPSKRRSATQRKDRKEDDGYVPLPRQPKEMDEALVRAAESLPKDYVNVDFEVPGHGQMSAPYIPYYCFMQDREPRDEKLPMERPGYNTSGKEIEVAMNTWPIISFPTKPVYQYEVVVLSGPGNEADRRVLRRSFNCDARKKQLPDAIYDGAKTAWSLICVEKGIHEKFEYKGGSTRQSGSQGNVHREILMISILPRRKIYLSVIDHWLQKKRPLDSTVIEALNFLDHLLRDWPTTEFVAHKRAYFFHGLFENPKTRDLHYEFHYALGGYSGATCYRGIYQMIRPCVNGLLLNLDAAHAVFFSRISLMATMRGILEATDEADMAKKLRPRIDSDKTRWPTKEFIKLNKYLKGLRVTPDYKECPFKDKSFQIHELVNGHAREYMLTIEDKATGNEKRMSVEDYFKWKYNIYLEFPFLPLVKMTAKNVVYPAEFLLIKKLQRWPFKLSDLQTSDMIKYTAKKPIERLNHIISCKGLLKHDTDPNLTRFGMQIGHEMMKVKARLLPNPEIQFGNARHNPGTTARWDLRGKKFFKSNTEPLQSWGIGYFVGPRNDINFDQVQSWLDQFVKIYKQHGGNVTSRPMTIKMKEDVGEAMKELYDKTGNAWKKEPQLLIIIVPLKDAFVYLRIKKSADCRFGVPSQVLHSVRCKENKPQYNSNVLMKVNAKLGGVTNRVVPTSPKTSLRPHSVIIGGDVTHPTLGVWTPSLAAMCISNDTNGVSYMGGAQCNGDKIEIIRELNIREILGPLLKEWIGTVGKKKFPPKNIYYFRDGVSDSEVKGVLNREVPAIRRVAAEACGLSEYPGRLCVVIANKRHHLRAFPNPKDSKTCDRNGNPLPGTLIDREVTSPHGWDFLLYAHAALQGTARPVHYKVVLDEIGHKPDELQNMIYEQSYQYVRSTTPVSIHPSIYYSHLISVRARHHEDVSVDSGMQSGSKITQERSMLKPKKDDPDAVKQRLLEIKGSENKLPLKMWWI</sequence>
<dbReference type="InterPro" id="IPR003100">
    <property type="entry name" value="PAZ_dom"/>
</dbReference>
<name>A0AAD6HN24_9EURO</name>
<evidence type="ECO:0000256" key="1">
    <source>
        <dbReference type="SAM" id="MobiDB-lite"/>
    </source>
</evidence>
<dbReference type="Pfam" id="PF16487">
    <property type="entry name" value="ArgoMid"/>
    <property type="match status" value="1"/>
</dbReference>
<dbReference type="Gene3D" id="3.30.420.10">
    <property type="entry name" value="Ribonuclease H-like superfamily/Ribonuclease H"/>
    <property type="match status" value="1"/>
</dbReference>
<reference evidence="4" key="1">
    <citation type="journal article" date="2023" name="IMA Fungus">
        <title>Comparative genomic study of the Penicillium genus elucidates a diverse pangenome and 15 lateral gene transfer events.</title>
        <authorList>
            <person name="Petersen C."/>
            <person name="Sorensen T."/>
            <person name="Nielsen M.R."/>
            <person name="Sondergaard T.E."/>
            <person name="Sorensen J.L."/>
            <person name="Fitzpatrick D.A."/>
            <person name="Frisvad J.C."/>
            <person name="Nielsen K.L."/>
        </authorList>
    </citation>
    <scope>NUCLEOTIDE SEQUENCE</scope>
    <source>
        <strain evidence="4">IBT 17514</strain>
    </source>
</reference>
<evidence type="ECO:0000313" key="5">
    <source>
        <dbReference type="Proteomes" id="UP001215712"/>
    </source>
</evidence>
<dbReference type="Gene3D" id="2.170.260.10">
    <property type="entry name" value="paz domain"/>
    <property type="match status" value="1"/>
</dbReference>
<keyword evidence="5" id="KW-1185">Reference proteome</keyword>
<evidence type="ECO:0008006" key="6">
    <source>
        <dbReference type="Google" id="ProtNLM"/>
    </source>
</evidence>
<feature type="domain" description="PAZ" evidence="2">
    <location>
        <begin position="426"/>
        <end position="524"/>
    </location>
</feature>
<dbReference type="Pfam" id="PF16488">
    <property type="entry name" value="ArgoL2"/>
    <property type="match status" value="1"/>
</dbReference>
<evidence type="ECO:0000313" key="4">
    <source>
        <dbReference type="EMBL" id="KAJ5727550.1"/>
    </source>
</evidence>
<dbReference type="Pfam" id="PF02170">
    <property type="entry name" value="PAZ"/>
    <property type="match status" value="1"/>
</dbReference>
<dbReference type="PROSITE" id="PS50821">
    <property type="entry name" value="PAZ"/>
    <property type="match status" value="1"/>
</dbReference>
<dbReference type="InterPro" id="IPR032473">
    <property type="entry name" value="Argonaute_Mid_dom"/>
</dbReference>
<dbReference type="SMART" id="SM00950">
    <property type="entry name" value="Piwi"/>
    <property type="match status" value="1"/>
</dbReference>
<reference evidence="4" key="2">
    <citation type="submission" date="2023-01" db="EMBL/GenBank/DDBJ databases">
        <authorList>
            <person name="Petersen C."/>
        </authorList>
    </citation>
    <scope>NUCLEOTIDE SEQUENCE</scope>
    <source>
        <strain evidence="4">IBT 17514</strain>
    </source>
</reference>
<feature type="compositionally biased region" description="Low complexity" evidence="1">
    <location>
        <begin position="52"/>
        <end position="75"/>
    </location>
</feature>
<dbReference type="SUPFAM" id="SSF101690">
    <property type="entry name" value="PAZ domain"/>
    <property type="match status" value="1"/>
</dbReference>
<gene>
    <name evidence="4" type="ORF">N7493_005370</name>
</gene>
<dbReference type="AlphaFoldDB" id="A0AAD6HN24"/>
<dbReference type="Proteomes" id="UP001215712">
    <property type="component" value="Unassembled WGS sequence"/>
</dbReference>
<dbReference type="SUPFAM" id="SSF53098">
    <property type="entry name" value="Ribonuclease H-like"/>
    <property type="match status" value="1"/>
</dbReference>
<dbReference type="Gene3D" id="3.40.50.2300">
    <property type="match status" value="1"/>
</dbReference>
<dbReference type="CDD" id="cd02846">
    <property type="entry name" value="PAZ_argonaute_like"/>
    <property type="match status" value="1"/>
</dbReference>
<feature type="compositionally biased region" description="Basic and acidic residues" evidence="1">
    <location>
        <begin position="1019"/>
        <end position="1032"/>
    </location>
</feature>
<feature type="domain" description="Piwi" evidence="3">
    <location>
        <begin position="696"/>
        <end position="1005"/>
    </location>
</feature>
<dbReference type="PANTHER" id="PTHR22891">
    <property type="entry name" value="EUKARYOTIC TRANSLATION INITIATION FACTOR 2C"/>
    <property type="match status" value="1"/>
</dbReference>
<comment type="caution">
    <text evidence="4">The sequence shown here is derived from an EMBL/GenBank/DDBJ whole genome shotgun (WGS) entry which is preliminary data.</text>
</comment>
<evidence type="ECO:0000259" key="3">
    <source>
        <dbReference type="PROSITE" id="PS50822"/>
    </source>
</evidence>
<dbReference type="InterPro" id="IPR036397">
    <property type="entry name" value="RNaseH_sf"/>
</dbReference>
<accession>A0AAD6HN24</accession>
<dbReference type="Pfam" id="PF08699">
    <property type="entry name" value="ArgoL1"/>
    <property type="match status" value="1"/>
</dbReference>
<feature type="region of interest" description="Disordered" evidence="1">
    <location>
        <begin position="1"/>
        <end position="117"/>
    </location>
</feature>
<dbReference type="InterPro" id="IPR032474">
    <property type="entry name" value="Argonaute_N"/>
</dbReference>
<dbReference type="Pfam" id="PF16486">
    <property type="entry name" value="ArgoN"/>
    <property type="match status" value="1"/>
</dbReference>
<dbReference type="GO" id="GO:0003723">
    <property type="term" value="F:RNA binding"/>
    <property type="evidence" value="ECO:0007669"/>
    <property type="project" value="InterPro"/>
</dbReference>
<dbReference type="PROSITE" id="PS50822">
    <property type="entry name" value="PIWI"/>
    <property type="match status" value="1"/>
</dbReference>
<protein>
    <recommendedName>
        <fullName evidence="6">Piwi domain-containing protein</fullName>
    </recommendedName>
</protein>
<dbReference type="InterPro" id="IPR036085">
    <property type="entry name" value="PAZ_dom_sf"/>
</dbReference>
<proteinExistence type="predicted"/>
<evidence type="ECO:0000259" key="2">
    <source>
        <dbReference type="PROSITE" id="PS50821"/>
    </source>
</evidence>
<dbReference type="SMART" id="SM01163">
    <property type="entry name" value="DUF1785"/>
    <property type="match status" value="1"/>
</dbReference>
<dbReference type="InterPro" id="IPR045246">
    <property type="entry name" value="Piwi_ago-like"/>
</dbReference>
<dbReference type="InterPro" id="IPR012337">
    <property type="entry name" value="RNaseH-like_sf"/>
</dbReference>
<dbReference type="Pfam" id="PF02171">
    <property type="entry name" value="Piwi"/>
    <property type="match status" value="1"/>
</dbReference>